<organism evidence="2 3">
    <name type="scientific">Croceimicrobium hydrocarbonivorans</name>
    <dbReference type="NCBI Taxonomy" id="2761580"/>
    <lineage>
        <taxon>Bacteria</taxon>
        <taxon>Pseudomonadati</taxon>
        <taxon>Bacteroidota</taxon>
        <taxon>Flavobacteriia</taxon>
        <taxon>Flavobacteriales</taxon>
        <taxon>Owenweeksiaceae</taxon>
        <taxon>Croceimicrobium</taxon>
    </lineage>
</organism>
<evidence type="ECO:0008006" key="4">
    <source>
        <dbReference type="Google" id="ProtNLM"/>
    </source>
</evidence>
<proteinExistence type="predicted"/>
<dbReference type="AlphaFoldDB" id="A0A7H0VDR7"/>
<dbReference type="RefSeq" id="WP_210758401.1">
    <property type="nucleotide sequence ID" value="NZ_CP060139.1"/>
</dbReference>
<keyword evidence="1" id="KW-0732">Signal</keyword>
<evidence type="ECO:0000313" key="3">
    <source>
        <dbReference type="Proteomes" id="UP000516305"/>
    </source>
</evidence>
<evidence type="ECO:0000256" key="1">
    <source>
        <dbReference type="SAM" id="SignalP"/>
    </source>
</evidence>
<keyword evidence="3" id="KW-1185">Reference proteome</keyword>
<dbReference type="KEGG" id="chyd:H4K34_16035"/>
<dbReference type="EMBL" id="CP060139">
    <property type="protein sequence ID" value="QNR23865.1"/>
    <property type="molecule type" value="Genomic_DNA"/>
</dbReference>
<feature type="chain" id="PRO_5028878632" description="Lipoprotein" evidence="1">
    <location>
        <begin position="21"/>
        <end position="207"/>
    </location>
</feature>
<evidence type="ECO:0000313" key="2">
    <source>
        <dbReference type="EMBL" id="QNR23865.1"/>
    </source>
</evidence>
<feature type="signal peptide" evidence="1">
    <location>
        <begin position="1"/>
        <end position="20"/>
    </location>
</feature>
<accession>A0A7H0VDR7</accession>
<protein>
    <recommendedName>
        <fullName evidence="4">Lipoprotein</fullName>
    </recommendedName>
</protein>
<gene>
    <name evidence="2" type="ORF">H4K34_16035</name>
</gene>
<reference evidence="2 3" key="1">
    <citation type="submission" date="2020-08" db="EMBL/GenBank/DDBJ databases">
        <title>Croceimicrobium hydrocarbonivorans gen. nov., sp. nov., a novel marine bacterium isolated from a bacterial consortium that degrades polyethylene terephthalate.</title>
        <authorList>
            <person name="Liu R."/>
        </authorList>
    </citation>
    <scope>NUCLEOTIDE SEQUENCE [LARGE SCALE GENOMIC DNA]</scope>
    <source>
        <strain evidence="2 3">A20-9</strain>
    </source>
</reference>
<dbReference type="Proteomes" id="UP000516305">
    <property type="component" value="Chromosome"/>
</dbReference>
<sequence>MKNRLGIYVWILGILISATACETESSQSLVLNNAFLSLKPAKKYSKRFANDEGDTTSLNLIKNLQEFENFEGSTNLGSFGGTDRIEAEKRTYQLYNSDPEIYFTYRFYLQSTASDARGYSDILSLELQDSSSVLADQIQFSYRNDSLYLNSANVFYADSLSLISKTFTEVFGPTVQDPTENRMYYFNLSKGLVGFRTQSGKLYELID</sequence>
<dbReference type="PROSITE" id="PS51257">
    <property type="entry name" value="PROKAR_LIPOPROTEIN"/>
    <property type="match status" value="1"/>
</dbReference>
<name>A0A7H0VDR7_9FLAO</name>